<dbReference type="Gene3D" id="3.30.530.20">
    <property type="match status" value="1"/>
</dbReference>
<organism evidence="3 4">
    <name type="scientific">Gordonia amarae NBRC 15530</name>
    <dbReference type="NCBI Taxonomy" id="1075090"/>
    <lineage>
        <taxon>Bacteria</taxon>
        <taxon>Bacillati</taxon>
        <taxon>Actinomycetota</taxon>
        <taxon>Actinomycetes</taxon>
        <taxon>Mycobacteriales</taxon>
        <taxon>Gordoniaceae</taxon>
        <taxon>Gordonia</taxon>
    </lineage>
</organism>
<proteinExistence type="inferred from homology"/>
<dbReference type="InterPro" id="IPR023393">
    <property type="entry name" value="START-like_dom_sf"/>
</dbReference>
<name>G7GLZ2_9ACTN</name>
<dbReference type="STRING" id="1075090.GOAMR_20_01650"/>
<evidence type="ECO:0000313" key="3">
    <source>
        <dbReference type="EMBL" id="GAB04617.1"/>
    </source>
</evidence>
<feature type="domain" description="Activator of Hsp90 ATPase homologue 1/2-like C-terminal" evidence="2">
    <location>
        <begin position="30"/>
        <end position="156"/>
    </location>
</feature>
<dbReference type="CDD" id="cd08899">
    <property type="entry name" value="SRPBCC_CalC_Aha1-like_6"/>
    <property type="match status" value="1"/>
</dbReference>
<dbReference type="InterPro" id="IPR013538">
    <property type="entry name" value="ASHA1/2-like_C"/>
</dbReference>
<comment type="similarity">
    <text evidence="1">Belongs to the AHA1 family.</text>
</comment>
<reference evidence="3 4" key="1">
    <citation type="submission" date="2011-11" db="EMBL/GenBank/DDBJ databases">
        <title>Whole genome shotgun sequence of Gordonia amarae NBRC 15530.</title>
        <authorList>
            <person name="Takarada H."/>
            <person name="Hosoyama A."/>
            <person name="Tsuchikane K."/>
            <person name="Katsumata H."/>
            <person name="Yamazaki S."/>
            <person name="Fujita N."/>
        </authorList>
    </citation>
    <scope>NUCLEOTIDE SEQUENCE [LARGE SCALE GENOMIC DNA]</scope>
    <source>
        <strain evidence="3 4">NBRC 15530</strain>
    </source>
</reference>
<dbReference type="SUPFAM" id="SSF55961">
    <property type="entry name" value="Bet v1-like"/>
    <property type="match status" value="1"/>
</dbReference>
<evidence type="ECO:0000259" key="2">
    <source>
        <dbReference type="Pfam" id="PF08327"/>
    </source>
</evidence>
<protein>
    <recommendedName>
        <fullName evidence="2">Activator of Hsp90 ATPase homologue 1/2-like C-terminal domain-containing protein</fullName>
    </recommendedName>
</protein>
<dbReference type="AlphaFoldDB" id="G7GLZ2"/>
<dbReference type="OrthoDB" id="8117292at2"/>
<dbReference type="RefSeq" id="WP_005184063.1">
    <property type="nucleotide sequence ID" value="NZ_BAED01000020.1"/>
</dbReference>
<dbReference type="Proteomes" id="UP000006023">
    <property type="component" value="Unassembled WGS sequence"/>
</dbReference>
<gene>
    <name evidence="3" type="ORF">GOAMR_20_01650</name>
</gene>
<comment type="caution">
    <text evidence="3">The sequence shown here is derived from an EMBL/GenBank/DDBJ whole genome shotgun (WGS) entry which is preliminary data.</text>
</comment>
<evidence type="ECO:0000256" key="1">
    <source>
        <dbReference type="ARBA" id="ARBA00006817"/>
    </source>
</evidence>
<evidence type="ECO:0000313" key="4">
    <source>
        <dbReference type="Proteomes" id="UP000006023"/>
    </source>
</evidence>
<dbReference type="Pfam" id="PF08327">
    <property type="entry name" value="AHSA1"/>
    <property type="match status" value="1"/>
</dbReference>
<sequence>MNTQPAPSRFGTIERTPDGGLIRYERLLRFPIGDVWSAITEPARLAEWWPPFATEVTVDLRVGGSISFPWPDDDGDDDNDGMQTLSFTILRLEPPRLLEHSHTGPGSWLRYELEELPEGAGTRLMATYFVPDPDLAVERGDIVGAHYGLDRLEAALAGQASPIDRDVFARLQSAYAERGLARVPD</sequence>
<dbReference type="eggNOG" id="COG3832">
    <property type="taxonomic scope" value="Bacteria"/>
</dbReference>
<accession>G7GLZ2</accession>
<dbReference type="EMBL" id="BAED01000020">
    <property type="protein sequence ID" value="GAB04617.1"/>
    <property type="molecule type" value="Genomic_DNA"/>
</dbReference>
<keyword evidence="4" id="KW-1185">Reference proteome</keyword>